<keyword evidence="4" id="KW-1185">Reference proteome</keyword>
<reference evidence="2" key="1">
    <citation type="submission" date="2023-06" db="EMBL/GenBank/DDBJ databases">
        <authorList>
            <person name="Kurt Z."/>
        </authorList>
    </citation>
    <scope>NUCLEOTIDE SEQUENCE</scope>
</reference>
<organism evidence="2">
    <name type="scientific">Hexamita inflata</name>
    <dbReference type="NCBI Taxonomy" id="28002"/>
    <lineage>
        <taxon>Eukaryota</taxon>
        <taxon>Metamonada</taxon>
        <taxon>Diplomonadida</taxon>
        <taxon>Hexamitidae</taxon>
        <taxon>Hexamitinae</taxon>
        <taxon>Hexamita</taxon>
    </lineage>
</organism>
<dbReference type="EMBL" id="CATOUU010000742">
    <property type="protein sequence ID" value="CAI9945222.1"/>
    <property type="molecule type" value="Genomic_DNA"/>
</dbReference>
<comment type="caution">
    <text evidence="2">The sequence shown here is derived from an EMBL/GenBank/DDBJ whole genome shotgun (WGS) entry which is preliminary data.</text>
</comment>
<protein>
    <submittedName>
        <fullName evidence="3">Hypothetical_protein</fullName>
    </submittedName>
</protein>
<gene>
    <name evidence="2" type="ORF">HINF_LOCUS32867</name>
    <name evidence="3" type="ORF">HINF_LOCUS47812</name>
</gene>
<evidence type="ECO:0000256" key="1">
    <source>
        <dbReference type="SAM" id="MobiDB-lite"/>
    </source>
</evidence>
<feature type="region of interest" description="Disordered" evidence="1">
    <location>
        <begin position="225"/>
        <end position="251"/>
    </location>
</feature>
<name>A0AA86UC11_9EUKA</name>
<proteinExistence type="predicted"/>
<reference evidence="3 4" key="2">
    <citation type="submission" date="2024-07" db="EMBL/GenBank/DDBJ databases">
        <authorList>
            <person name="Akdeniz Z."/>
        </authorList>
    </citation>
    <scope>NUCLEOTIDE SEQUENCE [LARGE SCALE GENOMIC DNA]</scope>
</reference>
<dbReference type="EMBL" id="CAXDID020000217">
    <property type="protein sequence ID" value="CAL6057922.1"/>
    <property type="molecule type" value="Genomic_DNA"/>
</dbReference>
<dbReference type="Proteomes" id="UP001642409">
    <property type="component" value="Unassembled WGS sequence"/>
</dbReference>
<evidence type="ECO:0000313" key="3">
    <source>
        <dbReference type="EMBL" id="CAL6057922.1"/>
    </source>
</evidence>
<feature type="compositionally biased region" description="Polar residues" evidence="1">
    <location>
        <begin position="225"/>
        <end position="244"/>
    </location>
</feature>
<sequence length="395" mass="46522">MDPFSLILQQQDQNEFKKKANNQQILNFYIDKYLKLLKYNVDDAVNLYKNNIQQFMEITGVAKEQAIQIFSNETDFEKALYKWQQQQELQENQEAQKKSSNVECNQNVGQISQRERNQLFKQFKKQTNNQEILNYKIDTYLQQANYDVGKAINIFQNNVQQYMEITGVTVEQAVKTLSNETNFEIAIKQWQQQQGTTVKQQYRKQQQVEQNYNKRSTVLNTNAYGQTNISPEKQNLKQQPSNNEECLKNEQKEMSKEIGGLAYGGLCPEISFRTQDVSQQQNIQSQQQIKPQSLKSGFFGPKKEKIADQQIIDQIFNTISLTFAVKNDFVQNLVQHIQEEYPELIIKYDIQQLNRIQQTIEFQIQEHGEQTLNLLIQQYLIEQYAEQQQICKLME</sequence>
<dbReference type="AlphaFoldDB" id="A0AA86UC11"/>
<evidence type="ECO:0000313" key="2">
    <source>
        <dbReference type="EMBL" id="CAI9945222.1"/>
    </source>
</evidence>
<accession>A0AA86UC11</accession>
<evidence type="ECO:0000313" key="4">
    <source>
        <dbReference type="Proteomes" id="UP001642409"/>
    </source>
</evidence>